<dbReference type="EMBL" id="VIKS01000016">
    <property type="protein sequence ID" value="TQV81532.1"/>
    <property type="molecule type" value="Genomic_DNA"/>
</dbReference>
<organism evidence="2 3">
    <name type="scientific">Aliikangiella coralliicola</name>
    <dbReference type="NCBI Taxonomy" id="2592383"/>
    <lineage>
        <taxon>Bacteria</taxon>
        <taxon>Pseudomonadati</taxon>
        <taxon>Pseudomonadota</taxon>
        <taxon>Gammaproteobacteria</taxon>
        <taxon>Oceanospirillales</taxon>
        <taxon>Pleioneaceae</taxon>
        <taxon>Aliikangiella</taxon>
    </lineage>
</organism>
<dbReference type="AlphaFoldDB" id="A0A545TWF4"/>
<evidence type="ECO:0000313" key="2">
    <source>
        <dbReference type="EMBL" id="TQV81532.1"/>
    </source>
</evidence>
<name>A0A545TWF4_9GAMM</name>
<proteinExistence type="predicted"/>
<protein>
    <recommendedName>
        <fullName evidence="4">DUF1579 domain-containing protein</fullName>
    </recommendedName>
</protein>
<dbReference type="RefSeq" id="WP_142935094.1">
    <property type="nucleotide sequence ID" value="NZ_ML660172.1"/>
</dbReference>
<dbReference type="OrthoDB" id="5815061at2"/>
<keyword evidence="3" id="KW-1185">Reference proteome</keyword>
<dbReference type="Proteomes" id="UP000315439">
    <property type="component" value="Unassembled WGS sequence"/>
</dbReference>
<keyword evidence="1" id="KW-0812">Transmembrane</keyword>
<gene>
    <name evidence="2" type="ORF">FLL46_25625</name>
</gene>
<evidence type="ECO:0000256" key="1">
    <source>
        <dbReference type="SAM" id="Phobius"/>
    </source>
</evidence>
<keyword evidence="1" id="KW-1133">Transmembrane helix</keyword>
<evidence type="ECO:0008006" key="4">
    <source>
        <dbReference type="Google" id="ProtNLM"/>
    </source>
</evidence>
<sequence>MLNGSESHRRGVVKVLSKKNSSEQKWALFFIFVTAFLIVPPSLKARPPQATSDNQPSDFFRLLTGEWKGMAVKTPVGSLEYNIDFAITDDNQLYGVADTGASSHHWRFFQDEGKLQLKFLSTFRGNSTPVLLVQNKSDNNQFVFQHKNPKYLQVWINFSNQLVTIKIILREQPHVRIELTKNE</sequence>
<reference evidence="2 3" key="1">
    <citation type="submission" date="2019-07" db="EMBL/GenBank/DDBJ databases">
        <title>Draft genome for Aliikangiella sp. M105.</title>
        <authorList>
            <person name="Wang G."/>
        </authorList>
    </citation>
    <scope>NUCLEOTIDE SEQUENCE [LARGE SCALE GENOMIC DNA]</scope>
    <source>
        <strain evidence="2 3">M105</strain>
    </source>
</reference>
<evidence type="ECO:0000313" key="3">
    <source>
        <dbReference type="Proteomes" id="UP000315439"/>
    </source>
</evidence>
<accession>A0A545TWF4</accession>
<feature type="transmembrane region" description="Helical" evidence="1">
    <location>
        <begin position="26"/>
        <end position="43"/>
    </location>
</feature>
<comment type="caution">
    <text evidence="2">The sequence shown here is derived from an EMBL/GenBank/DDBJ whole genome shotgun (WGS) entry which is preliminary data.</text>
</comment>
<keyword evidence="1" id="KW-0472">Membrane</keyword>